<dbReference type="Gene3D" id="3.40.50.1820">
    <property type="entry name" value="alpha/beta hydrolase"/>
    <property type="match status" value="1"/>
</dbReference>
<dbReference type="EMBL" id="CP001056">
    <property type="protein sequence ID" value="ACD22227.1"/>
    <property type="molecule type" value="Genomic_DNA"/>
</dbReference>
<dbReference type="PANTHER" id="PTHR43139">
    <property type="entry name" value="SI:DKEY-122A22.2"/>
    <property type="match status" value="1"/>
</dbReference>
<dbReference type="GO" id="GO:0016787">
    <property type="term" value="F:hydrolase activity"/>
    <property type="evidence" value="ECO:0007669"/>
    <property type="project" value="UniProtKB-KW"/>
</dbReference>
<dbReference type="KEGG" id="cbk:CLL_A2944"/>
<accession>B2TPH3</accession>
<name>B2TPH3_CLOBB</name>
<dbReference type="InterPro" id="IPR052370">
    <property type="entry name" value="Meta-cleavage_hydrolase"/>
</dbReference>
<dbReference type="InterPro" id="IPR000073">
    <property type="entry name" value="AB_hydrolase_1"/>
</dbReference>
<dbReference type="AlphaFoldDB" id="B2TPH3"/>
<evidence type="ECO:0000259" key="2">
    <source>
        <dbReference type="Pfam" id="PF00561"/>
    </source>
</evidence>
<evidence type="ECO:0000256" key="1">
    <source>
        <dbReference type="SAM" id="Phobius"/>
    </source>
</evidence>
<protein>
    <submittedName>
        <fullName evidence="3">Hydrolase, alpha/beta fold family protein</fullName>
    </submittedName>
</protein>
<keyword evidence="1" id="KW-1133">Transmembrane helix</keyword>
<dbReference type="PATRIC" id="fig|935198.13.peg.2906"/>
<organism evidence="3">
    <name type="scientific">Clostridium botulinum (strain Eklund 17B / Type B)</name>
    <dbReference type="NCBI Taxonomy" id="935198"/>
    <lineage>
        <taxon>Bacteria</taxon>
        <taxon>Bacillati</taxon>
        <taxon>Bacillota</taxon>
        <taxon>Clostridia</taxon>
        <taxon>Eubacteriales</taxon>
        <taxon>Clostridiaceae</taxon>
        <taxon>Clostridium</taxon>
    </lineage>
</organism>
<gene>
    <name evidence="3" type="ordered locus">CLL_A2944</name>
</gene>
<dbReference type="SUPFAM" id="SSF53474">
    <property type="entry name" value="alpha/beta-Hydrolases"/>
    <property type="match status" value="1"/>
</dbReference>
<keyword evidence="1" id="KW-0472">Membrane</keyword>
<keyword evidence="3" id="KW-0378">Hydrolase</keyword>
<evidence type="ECO:0000313" key="3">
    <source>
        <dbReference type="EMBL" id="ACD22227.1"/>
    </source>
</evidence>
<reference evidence="3" key="1">
    <citation type="submission" date="2009-06" db="EMBL/GenBank/DDBJ databases">
        <authorList>
            <consortium name="US DOE Joint Genome Institute (JGI-PGF)"/>
            <person name="Lucas S."/>
            <person name="Copeland A."/>
            <person name="Lapidus A."/>
            <person name="Glavina del Rio T."/>
            <person name="Dalin E."/>
            <person name="Tice H."/>
            <person name="Bruce D."/>
            <person name="Goodwin L."/>
            <person name="Pitluck S."/>
            <person name="Kyrpides N."/>
            <person name="Mavromatis K."/>
            <person name="Ivanova N."/>
            <person name="Saunders E."/>
            <person name="Brettin T."/>
            <person name="Detter J.C."/>
            <person name="Han C."/>
            <person name="Larimer F."/>
            <person name="Land M."/>
            <person name="Hauser L."/>
            <person name="Markowitz V."/>
            <person name="Cheng J.-F."/>
            <person name="Hugenholtz P."/>
            <person name="Woyke T."/>
            <person name="Wu D."/>
            <person name="Gronow S."/>
            <person name="Klenk H.-P."/>
            <person name="Eisen J.A."/>
        </authorList>
    </citation>
    <scope>NUCLEOTIDE SEQUENCE</scope>
    <source>
        <strain evidence="3">Eklund 17B</strain>
    </source>
</reference>
<dbReference type="HOGENOM" id="CLU_020336_9_2_9"/>
<proteinExistence type="predicted"/>
<dbReference type="PANTHER" id="PTHR43139:SF52">
    <property type="entry name" value="SI:DKEY-122A22.2"/>
    <property type="match status" value="1"/>
</dbReference>
<feature type="domain" description="AB hydrolase-1" evidence="2">
    <location>
        <begin position="78"/>
        <end position="312"/>
    </location>
</feature>
<sequence length="329" mass="37597">MYLNRGEKKQEIKTKNKKRFIKYVSLNFVLVFLILLIGFSYEKLGEYKDEKTYFPVGQMVLVNNHKINVFSEGEGNKTVVFCSGHEGPSSYADFYPLYNKISKYAKTVTYDRPGHGWSEITDTPRDIDSIVKEMHDALEESGQKAPYILVCHSYASLQGIRFAQMYRNEVSGIVLIDGGNPEFYAENGLDIPKSTEYKYKFLKSVGIARLVFNHTNYYSKNLNLLPDNLKQTYLAMMLKIMYNKNIIDEGKLAESNAKTVLENDNLGNLPIKILTNADDDDVWNNSQLALKAWSTNSEQILVNGAGHTIYHTQPDVINKEILKLIENQK</sequence>
<dbReference type="InterPro" id="IPR029058">
    <property type="entry name" value="AB_hydrolase_fold"/>
</dbReference>
<accession>U4PJA2</accession>
<dbReference type="Pfam" id="PF00561">
    <property type="entry name" value="Abhydrolase_1"/>
    <property type="match status" value="1"/>
</dbReference>
<reference evidence="3" key="2">
    <citation type="submission" date="2009-08" db="EMBL/GenBank/DDBJ databases">
        <authorList>
            <person name="Shrivastava S."/>
            <person name="Brinkac L.M."/>
            <person name="Dodson R.J."/>
            <person name="Harkins D.M."/>
            <person name="Durkin A.S."/>
            <person name="Sutton G."/>
        </authorList>
    </citation>
    <scope>NUCLEOTIDE SEQUENCE</scope>
    <source>
        <strain evidence="3">Eklund 17B</strain>
    </source>
</reference>
<feature type="transmembrane region" description="Helical" evidence="1">
    <location>
        <begin position="20"/>
        <end position="41"/>
    </location>
</feature>
<keyword evidence="1" id="KW-0812">Transmembrane</keyword>